<evidence type="ECO:0000313" key="2">
    <source>
        <dbReference type="Proteomes" id="UP000054321"/>
    </source>
</evidence>
<dbReference type="OrthoDB" id="4850726at2759"/>
<protein>
    <submittedName>
        <fullName evidence="1">Uncharacterized protein</fullName>
    </submittedName>
</protein>
<proteinExistence type="predicted"/>
<gene>
    <name evidence="1" type="ORF">OIDMADRAFT_15983</name>
</gene>
<keyword evidence="2" id="KW-1185">Reference proteome</keyword>
<evidence type="ECO:0000313" key="1">
    <source>
        <dbReference type="EMBL" id="KIN07070.1"/>
    </source>
</evidence>
<dbReference type="AlphaFoldDB" id="A0A0C3HVN8"/>
<name>A0A0C3HVN8_OIDMZ</name>
<reference evidence="1 2" key="1">
    <citation type="submission" date="2014-04" db="EMBL/GenBank/DDBJ databases">
        <authorList>
            <consortium name="DOE Joint Genome Institute"/>
            <person name="Kuo A."/>
            <person name="Martino E."/>
            <person name="Perotto S."/>
            <person name="Kohler A."/>
            <person name="Nagy L.G."/>
            <person name="Floudas D."/>
            <person name="Copeland A."/>
            <person name="Barry K.W."/>
            <person name="Cichocki N."/>
            <person name="Veneault-Fourrey C."/>
            <person name="LaButti K."/>
            <person name="Lindquist E.A."/>
            <person name="Lipzen A."/>
            <person name="Lundell T."/>
            <person name="Morin E."/>
            <person name="Murat C."/>
            <person name="Sun H."/>
            <person name="Tunlid A."/>
            <person name="Henrissat B."/>
            <person name="Grigoriev I.V."/>
            <person name="Hibbett D.S."/>
            <person name="Martin F."/>
            <person name="Nordberg H.P."/>
            <person name="Cantor M.N."/>
            <person name="Hua S.X."/>
        </authorList>
    </citation>
    <scope>NUCLEOTIDE SEQUENCE [LARGE SCALE GENOMIC DNA]</scope>
    <source>
        <strain evidence="1 2">Zn</strain>
    </source>
</reference>
<reference evidence="2" key="2">
    <citation type="submission" date="2015-01" db="EMBL/GenBank/DDBJ databases">
        <title>Evolutionary Origins and Diversification of the Mycorrhizal Mutualists.</title>
        <authorList>
            <consortium name="DOE Joint Genome Institute"/>
            <consortium name="Mycorrhizal Genomics Consortium"/>
            <person name="Kohler A."/>
            <person name="Kuo A."/>
            <person name="Nagy L.G."/>
            <person name="Floudas D."/>
            <person name="Copeland A."/>
            <person name="Barry K.W."/>
            <person name="Cichocki N."/>
            <person name="Veneault-Fourrey C."/>
            <person name="LaButti K."/>
            <person name="Lindquist E.A."/>
            <person name="Lipzen A."/>
            <person name="Lundell T."/>
            <person name="Morin E."/>
            <person name="Murat C."/>
            <person name="Riley R."/>
            <person name="Ohm R."/>
            <person name="Sun H."/>
            <person name="Tunlid A."/>
            <person name="Henrissat B."/>
            <person name="Grigoriev I.V."/>
            <person name="Hibbett D.S."/>
            <person name="Martin F."/>
        </authorList>
    </citation>
    <scope>NUCLEOTIDE SEQUENCE [LARGE SCALE GENOMIC DNA]</scope>
    <source>
        <strain evidence="2">Zn</strain>
    </source>
</reference>
<dbReference type="EMBL" id="KN832870">
    <property type="protein sequence ID" value="KIN07070.1"/>
    <property type="molecule type" value="Genomic_DNA"/>
</dbReference>
<sequence>MKHKIADATNANTNASKDFNMVLPLHLRMFHSERISPSASLVGSCPSVTQSGDRIYIIIGCNAPVVLRPNTAKGTFTLIGLCYVHGIMDGEWINNLVSEAKIKLGDKKDMSSDDFLKWWTEPDQIESWTEEITL</sequence>
<dbReference type="Proteomes" id="UP000054321">
    <property type="component" value="Unassembled WGS sequence"/>
</dbReference>
<organism evidence="1 2">
    <name type="scientific">Oidiodendron maius (strain Zn)</name>
    <dbReference type="NCBI Taxonomy" id="913774"/>
    <lineage>
        <taxon>Eukaryota</taxon>
        <taxon>Fungi</taxon>
        <taxon>Dikarya</taxon>
        <taxon>Ascomycota</taxon>
        <taxon>Pezizomycotina</taxon>
        <taxon>Leotiomycetes</taxon>
        <taxon>Leotiomycetes incertae sedis</taxon>
        <taxon>Myxotrichaceae</taxon>
        <taxon>Oidiodendron</taxon>
    </lineage>
</organism>
<dbReference type="Pfam" id="PF26639">
    <property type="entry name" value="Het-6_barrel"/>
    <property type="match status" value="1"/>
</dbReference>
<dbReference type="InParanoid" id="A0A0C3HVN8"/>
<accession>A0A0C3HVN8</accession>
<feature type="non-terminal residue" evidence="1">
    <location>
        <position position="134"/>
    </location>
</feature>
<dbReference type="HOGENOM" id="CLU_1901245_0_0_1"/>